<sequence>MAARTDPPPRLAAPLVQRVSPATYSSQPESIPLTAYCHLEDATGAALVTSREGGTCEDHENPSQTHTHTHTHTHRARSIPHRVQGVN</sequence>
<dbReference type="Proteomes" id="UP000324222">
    <property type="component" value="Unassembled WGS sequence"/>
</dbReference>
<dbReference type="EMBL" id="VSRR010039195">
    <property type="protein sequence ID" value="MPC74568.1"/>
    <property type="molecule type" value="Genomic_DNA"/>
</dbReference>
<dbReference type="AlphaFoldDB" id="A0A5B7I0V0"/>
<comment type="caution">
    <text evidence="2">The sequence shown here is derived from an EMBL/GenBank/DDBJ whole genome shotgun (WGS) entry which is preliminary data.</text>
</comment>
<feature type="compositionally biased region" description="Basic residues" evidence="1">
    <location>
        <begin position="67"/>
        <end position="80"/>
    </location>
</feature>
<gene>
    <name evidence="2" type="ORF">E2C01_068930</name>
</gene>
<protein>
    <submittedName>
        <fullName evidence="2">Uncharacterized protein</fullName>
    </submittedName>
</protein>
<organism evidence="2 3">
    <name type="scientific">Portunus trituberculatus</name>
    <name type="common">Swimming crab</name>
    <name type="synonym">Neptunus trituberculatus</name>
    <dbReference type="NCBI Taxonomy" id="210409"/>
    <lineage>
        <taxon>Eukaryota</taxon>
        <taxon>Metazoa</taxon>
        <taxon>Ecdysozoa</taxon>
        <taxon>Arthropoda</taxon>
        <taxon>Crustacea</taxon>
        <taxon>Multicrustacea</taxon>
        <taxon>Malacostraca</taxon>
        <taxon>Eumalacostraca</taxon>
        <taxon>Eucarida</taxon>
        <taxon>Decapoda</taxon>
        <taxon>Pleocyemata</taxon>
        <taxon>Brachyura</taxon>
        <taxon>Eubrachyura</taxon>
        <taxon>Portunoidea</taxon>
        <taxon>Portunidae</taxon>
        <taxon>Portuninae</taxon>
        <taxon>Portunus</taxon>
    </lineage>
</organism>
<accession>A0A5B7I0V0</accession>
<evidence type="ECO:0000313" key="2">
    <source>
        <dbReference type="EMBL" id="MPC74568.1"/>
    </source>
</evidence>
<proteinExistence type="predicted"/>
<evidence type="ECO:0000256" key="1">
    <source>
        <dbReference type="SAM" id="MobiDB-lite"/>
    </source>
</evidence>
<name>A0A5B7I0V0_PORTR</name>
<feature type="region of interest" description="Disordered" evidence="1">
    <location>
        <begin position="50"/>
        <end position="87"/>
    </location>
</feature>
<reference evidence="2 3" key="1">
    <citation type="submission" date="2019-05" db="EMBL/GenBank/DDBJ databases">
        <title>Another draft genome of Portunus trituberculatus and its Hox gene families provides insights of decapod evolution.</title>
        <authorList>
            <person name="Jeong J.-H."/>
            <person name="Song I."/>
            <person name="Kim S."/>
            <person name="Choi T."/>
            <person name="Kim D."/>
            <person name="Ryu S."/>
            <person name="Kim W."/>
        </authorList>
    </citation>
    <scope>NUCLEOTIDE SEQUENCE [LARGE SCALE GENOMIC DNA]</scope>
    <source>
        <tissue evidence="2">Muscle</tissue>
    </source>
</reference>
<evidence type="ECO:0000313" key="3">
    <source>
        <dbReference type="Proteomes" id="UP000324222"/>
    </source>
</evidence>
<keyword evidence="3" id="KW-1185">Reference proteome</keyword>